<reference evidence="2" key="1">
    <citation type="submission" date="2023-08" db="EMBL/GenBank/DDBJ databases">
        <title>Complete genome sequence of Sinorhizobium chiapanecum ITTG S70 isolated from Acaciella angustissima nodules in Chiapas-Mexico.</title>
        <authorList>
            <person name="Rincon-Rosales R."/>
            <person name="Rogel M.A."/>
            <person name="Rincon-Medina C.I."/>
            <person name="Guerrero G."/>
            <person name="Manzano-Gomez L.A."/>
            <person name="Lopez-Lopez A."/>
            <person name="Rincon Molina F.A."/>
            <person name="Martinez-Romero E."/>
        </authorList>
    </citation>
    <scope>NUCLEOTIDE SEQUENCE</scope>
    <source>
        <strain evidence="2">ITTG S70</strain>
    </source>
</reference>
<dbReference type="GO" id="GO:0032259">
    <property type="term" value="P:methylation"/>
    <property type="evidence" value="ECO:0007669"/>
    <property type="project" value="UniProtKB-KW"/>
</dbReference>
<dbReference type="EMBL" id="CP133148">
    <property type="protein sequence ID" value="WVT02197.1"/>
    <property type="molecule type" value="Genomic_DNA"/>
</dbReference>
<organism evidence="2 3">
    <name type="scientific">Sinorhizobium chiapasense</name>
    <dbReference type="NCBI Taxonomy" id="501572"/>
    <lineage>
        <taxon>Bacteria</taxon>
        <taxon>Pseudomonadati</taxon>
        <taxon>Pseudomonadota</taxon>
        <taxon>Alphaproteobacteria</taxon>
        <taxon>Hyphomicrobiales</taxon>
        <taxon>Rhizobiaceae</taxon>
        <taxon>Sinorhizobium/Ensifer group</taxon>
        <taxon>Sinorhizobium</taxon>
    </lineage>
</organism>
<evidence type="ECO:0000313" key="3">
    <source>
        <dbReference type="Proteomes" id="UP001432360"/>
    </source>
</evidence>
<gene>
    <name evidence="2" type="ORF">RB548_11685</name>
</gene>
<feature type="domain" description="Methyltransferase type 11" evidence="1">
    <location>
        <begin position="53"/>
        <end position="156"/>
    </location>
</feature>
<dbReference type="RefSeq" id="WP_331371482.1">
    <property type="nucleotide sequence ID" value="NZ_CP133148.1"/>
</dbReference>
<sequence length="249" mass="28758">MTPVARRTADIASDWKSNSYYAFAEQQAWTDVFWNPTSQFRRLFEQLDSSKIVDLACGHGRHTARLLDVRSGSDAPETVYLLDVNQENIDACRARFNHDPRIEMYCNGGYDFHPIPDESVTAVFCYDAMVHFEFDAVFSYIRDAARILRPGGRALFHHSNFASAPGADYKENPHWRNYMSRSLFAHAANRAGLSILDQVTINWDEETHLDCLSLVERPVDANLILVARQERKFDFYRRMRRKLKSLVKG</sequence>
<dbReference type="EC" id="2.1.-.-" evidence="2"/>
<keyword evidence="3" id="KW-1185">Reference proteome</keyword>
<proteinExistence type="predicted"/>
<evidence type="ECO:0000259" key="1">
    <source>
        <dbReference type="Pfam" id="PF08241"/>
    </source>
</evidence>
<dbReference type="Gene3D" id="3.40.50.150">
    <property type="entry name" value="Vaccinia Virus protein VP39"/>
    <property type="match status" value="1"/>
</dbReference>
<dbReference type="InterPro" id="IPR050508">
    <property type="entry name" value="Methyltransf_Superfamily"/>
</dbReference>
<dbReference type="SUPFAM" id="SSF53335">
    <property type="entry name" value="S-adenosyl-L-methionine-dependent methyltransferases"/>
    <property type="match status" value="1"/>
</dbReference>
<dbReference type="Pfam" id="PF08241">
    <property type="entry name" value="Methyltransf_11"/>
    <property type="match status" value="1"/>
</dbReference>
<evidence type="ECO:0000313" key="2">
    <source>
        <dbReference type="EMBL" id="WVT02197.1"/>
    </source>
</evidence>
<dbReference type="Proteomes" id="UP001432360">
    <property type="component" value="Chromosome"/>
</dbReference>
<dbReference type="CDD" id="cd02440">
    <property type="entry name" value="AdoMet_MTases"/>
    <property type="match status" value="1"/>
</dbReference>
<protein>
    <submittedName>
        <fullName evidence="2">Class I SAM-dependent methyltransferase</fullName>
        <ecNumber evidence="2">2.1.-.-</ecNumber>
    </submittedName>
</protein>
<name>A0ABZ2B3X2_9HYPH</name>
<keyword evidence="2" id="KW-0489">Methyltransferase</keyword>
<accession>A0ABZ2B3X2</accession>
<dbReference type="PANTHER" id="PTHR42912">
    <property type="entry name" value="METHYLTRANSFERASE"/>
    <property type="match status" value="1"/>
</dbReference>
<dbReference type="InterPro" id="IPR029063">
    <property type="entry name" value="SAM-dependent_MTases_sf"/>
</dbReference>
<dbReference type="GO" id="GO:0008168">
    <property type="term" value="F:methyltransferase activity"/>
    <property type="evidence" value="ECO:0007669"/>
    <property type="project" value="UniProtKB-KW"/>
</dbReference>
<dbReference type="InterPro" id="IPR013216">
    <property type="entry name" value="Methyltransf_11"/>
</dbReference>
<keyword evidence="2" id="KW-0808">Transferase</keyword>